<dbReference type="InterPro" id="IPR006766">
    <property type="entry name" value="EXORDIUM-like"/>
</dbReference>
<dbReference type="PANTHER" id="PTHR31279">
    <property type="entry name" value="PROTEIN EXORDIUM-LIKE 5"/>
    <property type="match status" value="1"/>
</dbReference>
<evidence type="ECO:0000256" key="2">
    <source>
        <dbReference type="ARBA" id="ARBA00022523"/>
    </source>
</evidence>
<dbReference type="AlphaFoldDB" id="A0A396HS48"/>
<evidence type="ECO:0000256" key="3">
    <source>
        <dbReference type="ARBA" id="ARBA00022525"/>
    </source>
</evidence>
<comment type="caution">
    <text evidence="6">The sequence shown here is derived from an EMBL/GenBank/DDBJ whole genome shotgun (WGS) entry which is preliminary data.</text>
</comment>
<evidence type="ECO:0000256" key="5">
    <source>
        <dbReference type="ARBA" id="ARBA00023591"/>
    </source>
</evidence>
<keyword evidence="4" id="KW-0732">Signal</keyword>
<name>A0A396HS48_MEDTR</name>
<evidence type="ECO:0000256" key="1">
    <source>
        <dbReference type="ARBA" id="ARBA00004271"/>
    </source>
</evidence>
<evidence type="ECO:0000256" key="4">
    <source>
        <dbReference type="ARBA" id="ARBA00022729"/>
    </source>
</evidence>
<keyword evidence="3" id="KW-0964">Secreted</keyword>
<reference evidence="6" key="1">
    <citation type="journal article" date="2018" name="Nat. Plants">
        <title>Whole-genome landscape of Medicago truncatula symbiotic genes.</title>
        <authorList>
            <person name="Pecrix Y."/>
            <person name="Gamas P."/>
            <person name="Carrere S."/>
        </authorList>
    </citation>
    <scope>NUCLEOTIDE SEQUENCE</scope>
    <source>
        <tissue evidence="6">Leaves</tissue>
    </source>
</reference>
<gene>
    <name evidence="6" type="ORF">MtrunA17_Chr5g0426441</name>
</gene>
<protein>
    <submittedName>
        <fullName evidence="6">Putative phosphate-induced protein</fullName>
    </submittedName>
</protein>
<comment type="subcellular location">
    <subcellularLocation>
        <location evidence="1">Secreted</location>
        <location evidence="1">Extracellular space</location>
        <location evidence="1">Apoplast</location>
    </subcellularLocation>
</comment>
<proteinExistence type="inferred from homology"/>
<keyword evidence="2" id="KW-0052">Apoplast</keyword>
<sequence>MHQTFPTTSIISTSLFFLTQNKTQMASFNKSAIFILFLTISLLQLSSARKLTESDQQLKFQYHKGPLLTGKISVNLIWYGKFKPSQRAIITDFITSLSSPIKPTTASQPSVATWWKSTEKYYQLTNNKKSVNLALSLGSQILDEKYSLGKSLTTNQILNLASKGQQQNAINVVLTAADVLVDGFCSSRCGTHGSSYGARVNGKRNKFAYIWVGNSETQCAGQCAWPFHQPIYGPQSAPLVAPNNDVGLDGMVINVASLLAGTVTNPFGNGYFQGPKEAPLEAASACTGVYAKGAYPGYAGDLLLDKTSGASYNANGDNGRKYLLPAIVDPKTSACSTLLSVIFTLFLTISLLQLSSARKLTESDQQLKFQFHKGPLLTGKISVNLIWYGKFKPSQRAIITDFITSLSSPIKPKTTTQPSVATWWKSTEKYYQLTNNKKSVNLALSLGTQILDEKYSLGKSLTTNQILKLASKGQQQNAINVVLTAADVLVDGFCSSRCGTHGSSYGARVNGKRNKFAYIWVGNSETQCAGQCAWPFHQPIYGPQSAPLVAPNNDVGLDGMVINVASLLAGTVTNPFGNGYFQGPKEAPLEAASACTGVYAKGAYPGYAGDLLVDKTSGASYNANGDNGRKYLLPAIVDPKTSACFTLLSAIFTLFLTISLLHLISAARKFTESDQQLKFQYHKGPLLTGKISINLIWYGKFKPSQRAIITDFITSLSSPKQGTTTSQPSVATWWKSTEKYYQLANNKKSVNLALSLGSQILNENYSLGKSLTTNQILKLASKGQQQNAINVVLTAADVLVDGFCSSRCGTHGSSYGALVNGKRNKFAYIWVGNSETQCAGQCAWPFHQPIYGPQSAPLVAPNNDVGLDGMVINVASLLAGTVTNPFGNGYFQGPKEAPLEAASACTGVYAKGAYPGYAGDLLVDKTSGASYNANGDNGRKYLLPAIVDPKTSVCSTLV</sequence>
<organism evidence="6">
    <name type="scientific">Medicago truncatula</name>
    <name type="common">Barrel medic</name>
    <name type="synonym">Medicago tribuloides</name>
    <dbReference type="NCBI Taxonomy" id="3880"/>
    <lineage>
        <taxon>Eukaryota</taxon>
        <taxon>Viridiplantae</taxon>
        <taxon>Streptophyta</taxon>
        <taxon>Embryophyta</taxon>
        <taxon>Tracheophyta</taxon>
        <taxon>Spermatophyta</taxon>
        <taxon>Magnoliopsida</taxon>
        <taxon>eudicotyledons</taxon>
        <taxon>Gunneridae</taxon>
        <taxon>Pentapetalae</taxon>
        <taxon>rosids</taxon>
        <taxon>fabids</taxon>
        <taxon>Fabales</taxon>
        <taxon>Fabaceae</taxon>
        <taxon>Papilionoideae</taxon>
        <taxon>50 kb inversion clade</taxon>
        <taxon>NPAAA clade</taxon>
        <taxon>Hologalegina</taxon>
        <taxon>IRL clade</taxon>
        <taxon>Trifolieae</taxon>
        <taxon>Medicago</taxon>
    </lineage>
</organism>
<dbReference type="Proteomes" id="UP000265566">
    <property type="component" value="Chromosome 5"/>
</dbReference>
<dbReference type="Gramene" id="rna31517">
    <property type="protein sequence ID" value="RHN56160.1"/>
    <property type="gene ID" value="gene31517"/>
</dbReference>
<evidence type="ECO:0000313" key="6">
    <source>
        <dbReference type="EMBL" id="RHN56160.1"/>
    </source>
</evidence>
<comment type="similarity">
    <text evidence="5">Belongs to the EXORDIUM family.</text>
</comment>
<dbReference type="PANTHER" id="PTHR31279:SF75">
    <property type="entry name" value="PHOSPHATE-RESPONSIVE 1 FAMILY PROTEIN"/>
    <property type="match status" value="1"/>
</dbReference>
<dbReference type="EMBL" id="PSQE01000005">
    <property type="protein sequence ID" value="RHN56160.1"/>
    <property type="molecule type" value="Genomic_DNA"/>
</dbReference>
<accession>A0A396HS48</accession>
<dbReference type="Pfam" id="PF04674">
    <property type="entry name" value="Phi_1"/>
    <property type="match status" value="3"/>
</dbReference>
<dbReference type="GO" id="GO:0048046">
    <property type="term" value="C:apoplast"/>
    <property type="evidence" value="ECO:0007669"/>
    <property type="project" value="UniProtKB-SubCell"/>
</dbReference>